<dbReference type="GO" id="GO:0005874">
    <property type="term" value="C:microtubule"/>
    <property type="evidence" value="ECO:0007669"/>
    <property type="project" value="UniProtKB-KW"/>
</dbReference>
<dbReference type="GO" id="GO:1904115">
    <property type="term" value="C:axon cytoplasm"/>
    <property type="evidence" value="ECO:0007669"/>
    <property type="project" value="GOC"/>
</dbReference>
<evidence type="ECO:0000256" key="2">
    <source>
        <dbReference type="ARBA" id="ARBA00022490"/>
    </source>
</evidence>
<dbReference type="FunFam" id="3.40.850.10:FF:000067">
    <property type="entry name" value="Kinesin-like protein"/>
    <property type="match status" value="1"/>
</dbReference>
<dbReference type="GeneTree" id="ENSGT00940000154801"/>
<evidence type="ECO:0000256" key="6">
    <source>
        <dbReference type="ARBA" id="ARBA00023054"/>
    </source>
</evidence>
<dbReference type="GO" id="GO:0048489">
    <property type="term" value="P:synaptic vesicle transport"/>
    <property type="evidence" value="ECO:0007669"/>
    <property type="project" value="UniProtKB-ARBA"/>
</dbReference>
<feature type="compositionally biased region" description="Basic and acidic residues" evidence="12">
    <location>
        <begin position="290"/>
        <end position="313"/>
    </location>
</feature>
<reference evidence="14 15" key="1">
    <citation type="journal article" date="2014" name="Nature">
        <title>The genomic substrate for adaptive radiation in African cichlid fish.</title>
        <authorList>
            <person name="Brawand D."/>
            <person name="Wagner C.E."/>
            <person name="Li Y.I."/>
            <person name="Malinsky M."/>
            <person name="Keller I."/>
            <person name="Fan S."/>
            <person name="Simakov O."/>
            <person name="Ng A.Y."/>
            <person name="Lim Z.W."/>
            <person name="Bezault E."/>
            <person name="Turner-Maier J."/>
            <person name="Johnson J."/>
            <person name="Alcazar R."/>
            <person name="Noh H.J."/>
            <person name="Russell P."/>
            <person name="Aken B."/>
            <person name="Alfoldi J."/>
            <person name="Amemiya C."/>
            <person name="Azzouzi N."/>
            <person name="Baroiller J.F."/>
            <person name="Barloy-Hubler F."/>
            <person name="Berlin A."/>
            <person name="Bloomquist R."/>
            <person name="Carleton K.L."/>
            <person name="Conte M.A."/>
            <person name="D'Cotta H."/>
            <person name="Eshel O."/>
            <person name="Gaffney L."/>
            <person name="Galibert F."/>
            <person name="Gante H.F."/>
            <person name="Gnerre S."/>
            <person name="Greuter L."/>
            <person name="Guyon R."/>
            <person name="Haddad N.S."/>
            <person name="Haerty W."/>
            <person name="Harris R.M."/>
            <person name="Hofmann H.A."/>
            <person name="Hourlier T."/>
            <person name="Hulata G."/>
            <person name="Jaffe D.B."/>
            <person name="Lara M."/>
            <person name="Lee A.P."/>
            <person name="MacCallum I."/>
            <person name="Mwaiko S."/>
            <person name="Nikaido M."/>
            <person name="Nishihara H."/>
            <person name="Ozouf-Costaz C."/>
            <person name="Penman D.J."/>
            <person name="Przybylski D."/>
            <person name="Rakotomanga M."/>
            <person name="Renn S.C.P."/>
            <person name="Ribeiro F.J."/>
            <person name="Ron M."/>
            <person name="Salzburger W."/>
            <person name="Sanchez-Pulido L."/>
            <person name="Santos M.E."/>
            <person name="Searle S."/>
            <person name="Sharpe T."/>
            <person name="Swofford R."/>
            <person name="Tan F.J."/>
            <person name="Williams L."/>
            <person name="Young S."/>
            <person name="Yin S."/>
            <person name="Okada N."/>
            <person name="Kocher T.D."/>
            <person name="Miska E.A."/>
            <person name="Lander E.S."/>
            <person name="Venkatesh B."/>
            <person name="Fernald R.D."/>
            <person name="Meyer A."/>
            <person name="Ponting C.P."/>
            <person name="Streelman J.T."/>
            <person name="Lindblad-Toh K."/>
            <person name="Seehausen O."/>
            <person name="Di Palma F."/>
        </authorList>
    </citation>
    <scope>NUCLEOTIDE SEQUENCE</scope>
</reference>
<dbReference type="AlphaFoldDB" id="A0A3P9CJJ7"/>
<evidence type="ECO:0000256" key="5">
    <source>
        <dbReference type="ARBA" id="ARBA00022840"/>
    </source>
</evidence>
<keyword evidence="15" id="KW-1185">Reference proteome</keyword>
<dbReference type="PRINTS" id="PR00380">
    <property type="entry name" value="KINESINHEAVY"/>
</dbReference>
<keyword evidence="7 10" id="KW-0505">Motor protein</keyword>
<comment type="similarity">
    <text evidence="9 10">Belongs to the TRAFAC class myosin-kinesin ATPase superfamily. Kinesin family.</text>
</comment>
<dbReference type="PANTHER" id="PTHR47968:SF68">
    <property type="entry name" value="KINESIN-LIKE PROTEIN"/>
    <property type="match status" value="1"/>
</dbReference>
<dbReference type="Gene3D" id="3.40.850.10">
    <property type="entry name" value="Kinesin motor domain"/>
    <property type="match status" value="1"/>
</dbReference>
<evidence type="ECO:0000256" key="4">
    <source>
        <dbReference type="ARBA" id="ARBA00022741"/>
    </source>
</evidence>
<keyword evidence="6 11" id="KW-0175">Coiled coil</keyword>
<dbReference type="GO" id="GO:0003777">
    <property type="term" value="F:microtubule motor activity"/>
    <property type="evidence" value="ECO:0007669"/>
    <property type="project" value="InterPro"/>
</dbReference>
<organism evidence="14 15">
    <name type="scientific">Maylandia zebra</name>
    <name type="common">zebra mbuna</name>
    <dbReference type="NCBI Taxonomy" id="106582"/>
    <lineage>
        <taxon>Eukaryota</taxon>
        <taxon>Metazoa</taxon>
        <taxon>Chordata</taxon>
        <taxon>Craniata</taxon>
        <taxon>Vertebrata</taxon>
        <taxon>Euteleostomi</taxon>
        <taxon>Actinopterygii</taxon>
        <taxon>Neopterygii</taxon>
        <taxon>Teleostei</taxon>
        <taxon>Neoteleostei</taxon>
        <taxon>Acanthomorphata</taxon>
        <taxon>Ovalentaria</taxon>
        <taxon>Cichlomorphae</taxon>
        <taxon>Cichliformes</taxon>
        <taxon>Cichlidae</taxon>
        <taxon>African cichlids</taxon>
        <taxon>Pseudocrenilabrinae</taxon>
        <taxon>Haplochromini</taxon>
        <taxon>Maylandia</taxon>
        <taxon>Maylandia zebra complex</taxon>
    </lineage>
</organism>
<dbReference type="GO" id="GO:0030951">
    <property type="term" value="P:establishment or maintenance of microtubule cytoskeleton polarity"/>
    <property type="evidence" value="ECO:0007669"/>
    <property type="project" value="UniProtKB-ARBA"/>
</dbReference>
<evidence type="ECO:0000256" key="1">
    <source>
        <dbReference type="ARBA" id="ARBA00004245"/>
    </source>
</evidence>
<feature type="coiled-coil region" evidence="11">
    <location>
        <begin position="531"/>
        <end position="759"/>
    </location>
</feature>
<feature type="region of interest" description="Disordered" evidence="12">
    <location>
        <begin position="282"/>
        <end position="322"/>
    </location>
</feature>
<dbReference type="InterPro" id="IPR027417">
    <property type="entry name" value="P-loop_NTPase"/>
</dbReference>
<reference evidence="14" key="2">
    <citation type="submission" date="2025-08" db="UniProtKB">
        <authorList>
            <consortium name="Ensembl"/>
        </authorList>
    </citation>
    <scope>IDENTIFICATION</scope>
</reference>
<dbReference type="PANTHER" id="PTHR47968">
    <property type="entry name" value="CENTROMERE PROTEIN E"/>
    <property type="match status" value="1"/>
</dbReference>
<proteinExistence type="inferred from homology"/>
<evidence type="ECO:0000256" key="3">
    <source>
        <dbReference type="ARBA" id="ARBA00022701"/>
    </source>
</evidence>
<dbReference type="Pfam" id="PF00225">
    <property type="entry name" value="Kinesin"/>
    <property type="match status" value="1"/>
</dbReference>
<keyword evidence="2" id="KW-0963">Cytoplasm</keyword>
<dbReference type="InterPro" id="IPR036961">
    <property type="entry name" value="Kinesin_motor_dom_sf"/>
</dbReference>
<accession>A0A3P9CJJ7</accession>
<evidence type="ECO:0000256" key="8">
    <source>
        <dbReference type="ARBA" id="ARBA00023212"/>
    </source>
</evidence>
<dbReference type="InterPro" id="IPR027640">
    <property type="entry name" value="Kinesin-like_fam"/>
</dbReference>
<dbReference type="Ensembl" id="ENSMZET00005023236.1">
    <property type="protein sequence ID" value="ENSMZEP00005022488.1"/>
    <property type="gene ID" value="ENSMZEG00005016590.1"/>
</dbReference>
<dbReference type="GO" id="GO:0007292">
    <property type="term" value="P:female gamete generation"/>
    <property type="evidence" value="ECO:0007669"/>
    <property type="project" value="UniProtKB-ARBA"/>
</dbReference>
<evidence type="ECO:0000256" key="12">
    <source>
        <dbReference type="SAM" id="MobiDB-lite"/>
    </source>
</evidence>
<dbReference type="GO" id="GO:0007097">
    <property type="term" value="P:nuclear migration"/>
    <property type="evidence" value="ECO:0007669"/>
    <property type="project" value="UniProtKB-ARBA"/>
</dbReference>
<dbReference type="SUPFAM" id="SSF52540">
    <property type="entry name" value="P-loop containing nucleoside triphosphate hydrolases"/>
    <property type="match status" value="1"/>
</dbReference>
<dbReference type="Gene3D" id="6.10.250.1590">
    <property type="match status" value="1"/>
</dbReference>
<dbReference type="Proteomes" id="UP000265160">
    <property type="component" value="LG9"/>
</dbReference>
<evidence type="ECO:0000256" key="11">
    <source>
        <dbReference type="SAM" id="Coils"/>
    </source>
</evidence>
<dbReference type="GO" id="GO:0005524">
    <property type="term" value="F:ATP binding"/>
    <property type="evidence" value="ECO:0007669"/>
    <property type="project" value="UniProtKB-KW"/>
</dbReference>
<dbReference type="GO" id="GO:0098957">
    <property type="term" value="P:anterograde axonal transport of mitochondrion"/>
    <property type="evidence" value="ECO:0007669"/>
    <property type="project" value="UniProtKB-ARBA"/>
</dbReference>
<feature type="coiled-coil region" evidence="11">
    <location>
        <begin position="324"/>
        <end position="435"/>
    </location>
</feature>
<dbReference type="InterPro" id="IPR019821">
    <property type="entry name" value="Kinesin_motor_CS"/>
</dbReference>
<sequence length="879" mass="100073">MGDAAAECTIKVVCRFRPLNSAEVARGDQYIPKFKGDDCVLMVSYFEIYLDKIRDLLDVSKTNLPVHEDKNRVPYVKGCTERFVCTPDEVMEAIDEGKNNRSVAVTNMNEHSSRSHSIFLINIKQENSKTEQKLTGKLYLVDLAGSEKVGKTGAEGTVLDEAKMINKSLSALGIVISALAEGSSYIPYRDSKMTRILQDSLGGNCRTTMVICCSPSAYNDAETRTTLLFGQRAKTIKNQVTMNVELTAEQWKSKWEKEKEKNKTLRNTVTWLENELNRWRSGESVPADEQFDKEKAKEEVQALESTHHNDKTPPKPALSSLPGVKLTDAEKEKYEAEMAKLYKELDDKDDEINQQSQLVETLKQQMLDQEELLASSRRDHHTLQTELNRLLAENEASKEEVKEVLQALEELAVNYDQKSQEVENKTKEFEALSEDSLASIDSELQKLKEMTNHQKKRVTEMMSSLLKDLAEIGIAVGSNDIKVPSLESSGLIDEEFTVARLYISKMKSEVKTMVKRSKLLESTQTESTQKLDETESELTACQLRISQQEAKIKSLTESLQNVEQKKRQLEENVDSLSEEIVRTRAQEKVNAMEKENEIQSANEVKEAVEKQIQTHREAHQRQISSLRDELDAKEKLITELQDLNQQIMLEQERLRVEHEKLKAADQEKSRQLEELTVQQDRREQARQDLKGLEETVARELQTLHNLRRLFVQDLSTRLKKNAQMDSEDTESSAAQKQKISFLENNLEQLTRVHKQVEIDANKVRRVSPTQTGISRLKALFFLFCFKFHSWYGTTMTYAAKSQRWRSACGPPLNGSKPWRPGGDTTQTETTSTGAEKGPGCSFASYQLVPQDGVLTQPRQATESIPMLFSRHSRVSLFQL</sequence>
<dbReference type="GO" id="GO:0008017">
    <property type="term" value="F:microtubule binding"/>
    <property type="evidence" value="ECO:0007669"/>
    <property type="project" value="InterPro"/>
</dbReference>
<feature type="domain" description="Kinesin motor" evidence="13">
    <location>
        <begin position="1"/>
        <end position="236"/>
    </location>
</feature>
<name>A0A3P9CJJ7_9CICH</name>
<protein>
    <recommendedName>
        <fullName evidence="10">Kinesin-like protein</fullName>
    </recommendedName>
</protein>
<comment type="subcellular location">
    <subcellularLocation>
        <location evidence="1">Cytoplasm</location>
        <location evidence="1">Cytoskeleton</location>
    </subcellularLocation>
</comment>
<dbReference type="SMART" id="SM00129">
    <property type="entry name" value="KISc"/>
    <property type="match status" value="1"/>
</dbReference>
<evidence type="ECO:0000256" key="7">
    <source>
        <dbReference type="ARBA" id="ARBA00023175"/>
    </source>
</evidence>
<evidence type="ECO:0000256" key="10">
    <source>
        <dbReference type="RuleBase" id="RU000394"/>
    </source>
</evidence>
<evidence type="ECO:0000256" key="9">
    <source>
        <dbReference type="PROSITE-ProRule" id="PRU00283"/>
    </source>
</evidence>
<keyword evidence="3 10" id="KW-0493">Microtubule</keyword>
<dbReference type="GO" id="GO:0032991">
    <property type="term" value="C:protein-containing complex"/>
    <property type="evidence" value="ECO:0007669"/>
    <property type="project" value="UniProtKB-ARBA"/>
</dbReference>
<feature type="region of interest" description="Disordered" evidence="12">
    <location>
        <begin position="808"/>
        <end position="838"/>
    </location>
</feature>
<evidence type="ECO:0000313" key="14">
    <source>
        <dbReference type="Ensembl" id="ENSMZEP00005022488.1"/>
    </source>
</evidence>
<evidence type="ECO:0000259" key="13">
    <source>
        <dbReference type="PROSITE" id="PS50067"/>
    </source>
</evidence>
<comment type="caution">
    <text evidence="9">Lacks conserved residue(s) required for the propagation of feature annotation.</text>
</comment>
<keyword evidence="8" id="KW-0206">Cytoskeleton</keyword>
<keyword evidence="4 10" id="KW-0547">Nucleotide-binding</keyword>
<reference evidence="14" key="3">
    <citation type="submission" date="2025-09" db="UniProtKB">
        <authorList>
            <consortium name="Ensembl"/>
        </authorList>
    </citation>
    <scope>IDENTIFICATION</scope>
</reference>
<dbReference type="PROSITE" id="PS00411">
    <property type="entry name" value="KINESIN_MOTOR_1"/>
    <property type="match status" value="1"/>
</dbReference>
<dbReference type="InterPro" id="IPR001752">
    <property type="entry name" value="Kinesin_motor_dom"/>
</dbReference>
<keyword evidence="5 10" id="KW-0067">ATP-binding</keyword>
<dbReference type="PROSITE" id="PS50067">
    <property type="entry name" value="KINESIN_MOTOR_2"/>
    <property type="match status" value="1"/>
</dbReference>
<evidence type="ECO:0000313" key="15">
    <source>
        <dbReference type="Proteomes" id="UP000265160"/>
    </source>
</evidence>